<reference evidence="2" key="1">
    <citation type="submission" date="2016-04" db="EMBL/GenBank/DDBJ databases">
        <authorList>
            <person name="Chen L."/>
            <person name="Zhuang W."/>
            <person name="Wang G."/>
        </authorList>
    </citation>
    <scope>NUCLEOTIDE SEQUENCE [LARGE SCALE GENOMIC DNA]</scope>
    <source>
        <strain evidence="2">17621</strain>
    </source>
</reference>
<gene>
    <name evidence="1" type="ORF">A4H97_13730</name>
</gene>
<dbReference type="AlphaFoldDB" id="A0A1V9E3L5"/>
<proteinExistence type="predicted"/>
<accession>A0A1V9E3L5</accession>
<protein>
    <submittedName>
        <fullName evidence="1">Uncharacterized protein</fullName>
    </submittedName>
</protein>
<dbReference type="Proteomes" id="UP000192610">
    <property type="component" value="Unassembled WGS sequence"/>
</dbReference>
<organism evidence="1 2">
    <name type="scientific">Niastella yeongjuensis</name>
    <dbReference type="NCBI Taxonomy" id="354355"/>
    <lineage>
        <taxon>Bacteria</taxon>
        <taxon>Pseudomonadati</taxon>
        <taxon>Bacteroidota</taxon>
        <taxon>Chitinophagia</taxon>
        <taxon>Chitinophagales</taxon>
        <taxon>Chitinophagaceae</taxon>
        <taxon>Niastella</taxon>
    </lineage>
</organism>
<evidence type="ECO:0000313" key="1">
    <source>
        <dbReference type="EMBL" id="OQP40679.1"/>
    </source>
</evidence>
<name>A0A1V9E3L5_9BACT</name>
<dbReference type="RefSeq" id="WP_081203654.1">
    <property type="nucleotide sequence ID" value="NZ_FOCZ01000007.1"/>
</dbReference>
<dbReference type="EMBL" id="LVXG01000067">
    <property type="protein sequence ID" value="OQP40679.1"/>
    <property type="molecule type" value="Genomic_DNA"/>
</dbReference>
<sequence length="117" mass="13142">MNGVAENPTKSRQLNSIKMSSTKFTLELKGIELPKSTQEEISKALNQTLMHKIGELDLAPESSEAHSNSNSPFYLNKFRIDGGEIAKLLNKDLLSQIEKELKIPKEDNFYIAKNAIH</sequence>
<keyword evidence="2" id="KW-1185">Reference proteome</keyword>
<evidence type="ECO:0000313" key="2">
    <source>
        <dbReference type="Proteomes" id="UP000192610"/>
    </source>
</evidence>
<comment type="caution">
    <text evidence="1">The sequence shown here is derived from an EMBL/GenBank/DDBJ whole genome shotgun (WGS) entry which is preliminary data.</text>
</comment>